<dbReference type="Proteomes" id="UP000238801">
    <property type="component" value="Unassembled WGS sequence"/>
</dbReference>
<evidence type="ECO:0000256" key="1">
    <source>
        <dbReference type="SAM" id="MobiDB-lite"/>
    </source>
</evidence>
<evidence type="ECO:0000313" key="2">
    <source>
        <dbReference type="EMBL" id="PRY92673.1"/>
    </source>
</evidence>
<keyword evidence="3" id="KW-1185">Reference proteome</keyword>
<protein>
    <submittedName>
        <fullName evidence="2">Uncharacterized protein</fullName>
    </submittedName>
</protein>
<proteinExistence type="predicted"/>
<evidence type="ECO:0000313" key="3">
    <source>
        <dbReference type="Proteomes" id="UP000238801"/>
    </source>
</evidence>
<reference evidence="2 3" key="1">
    <citation type="submission" date="2018-03" db="EMBL/GenBank/DDBJ databases">
        <title>Genomic Encyclopedia of Archaeal and Bacterial Type Strains, Phase II (KMG-II): from individual species to whole genera.</title>
        <authorList>
            <person name="Goeker M."/>
        </authorList>
    </citation>
    <scope>NUCLEOTIDE SEQUENCE [LARGE SCALE GENOMIC DNA]</scope>
    <source>
        <strain evidence="2 3">DSM 29318</strain>
    </source>
</reference>
<dbReference type="AlphaFoldDB" id="A0A2T0X141"/>
<dbReference type="RefSeq" id="WP_106160351.1">
    <property type="nucleotide sequence ID" value="NZ_PVTT01000002.1"/>
</dbReference>
<dbReference type="OrthoDB" id="7659348at2"/>
<dbReference type="EMBL" id="PVTT01000002">
    <property type="protein sequence ID" value="PRY92673.1"/>
    <property type="molecule type" value="Genomic_DNA"/>
</dbReference>
<sequence>MANEWIIDVLSDLRTFATSNGLDRLAEQLDDTTLIAAAELVANDPGGSWSCRIPAADDGTEPDSGPGGDRCRQNA</sequence>
<name>A0A2T0X141_9RHOB</name>
<accession>A0A2T0X141</accession>
<feature type="region of interest" description="Disordered" evidence="1">
    <location>
        <begin position="49"/>
        <end position="75"/>
    </location>
</feature>
<gene>
    <name evidence="2" type="ORF">BCF33_1526</name>
</gene>
<organism evidence="2 3">
    <name type="scientific">Hasllibacter halocynthiae</name>
    <dbReference type="NCBI Taxonomy" id="595589"/>
    <lineage>
        <taxon>Bacteria</taxon>
        <taxon>Pseudomonadati</taxon>
        <taxon>Pseudomonadota</taxon>
        <taxon>Alphaproteobacteria</taxon>
        <taxon>Rhodobacterales</taxon>
        <taxon>Roseobacteraceae</taxon>
        <taxon>Hasllibacter</taxon>
    </lineage>
</organism>
<comment type="caution">
    <text evidence="2">The sequence shown here is derived from an EMBL/GenBank/DDBJ whole genome shotgun (WGS) entry which is preliminary data.</text>
</comment>